<evidence type="ECO:0000313" key="1">
    <source>
        <dbReference type="EMBL" id="KAK9408791.1"/>
    </source>
</evidence>
<keyword evidence="2" id="KW-1185">Reference proteome</keyword>
<name>A0AAW1C3P1_CROAD</name>
<proteinExistence type="predicted"/>
<organism evidence="1 2">
    <name type="scientific">Crotalus adamanteus</name>
    <name type="common">Eastern diamondback rattlesnake</name>
    <dbReference type="NCBI Taxonomy" id="8729"/>
    <lineage>
        <taxon>Eukaryota</taxon>
        <taxon>Metazoa</taxon>
        <taxon>Chordata</taxon>
        <taxon>Craniata</taxon>
        <taxon>Vertebrata</taxon>
        <taxon>Euteleostomi</taxon>
        <taxon>Lepidosauria</taxon>
        <taxon>Squamata</taxon>
        <taxon>Bifurcata</taxon>
        <taxon>Unidentata</taxon>
        <taxon>Episquamata</taxon>
        <taxon>Toxicofera</taxon>
        <taxon>Serpentes</taxon>
        <taxon>Colubroidea</taxon>
        <taxon>Viperidae</taxon>
        <taxon>Crotalinae</taxon>
        <taxon>Crotalus</taxon>
    </lineage>
</organism>
<dbReference type="AlphaFoldDB" id="A0AAW1C3P1"/>
<dbReference type="Proteomes" id="UP001474421">
    <property type="component" value="Unassembled WGS sequence"/>
</dbReference>
<accession>A0AAW1C3P1</accession>
<sequence>MTAVKALLNHQQLVDSRCFGITITIFSGLRTGQECCDPVEWNSLPCLPGAPFQRSQHPHATSCRHFHLAPQPQISADFPLPHAVQPHLPAPHQHSSPLHSSLPTIPTLPFQDVTGPPFLPQALHQQYLLQQRLMEAQHHRRIISHPRRTQEHMSVQPHRLHPSFEFGHQLQTPRTVAPQPRYLAEGTDWDLSVDAGLGHNQFQVRPVPQHYQHYLASQRMHHFPQNTSSTQMVSQGDVSGDGLRSEIMQAAPEKS</sequence>
<gene>
    <name evidence="1" type="ORF">NXF25_007565</name>
</gene>
<reference evidence="1 2" key="1">
    <citation type="journal article" date="2024" name="Proc. Natl. Acad. Sci. U.S.A.">
        <title>The genetic regulatory architecture and epigenomic basis for age-related changes in rattlesnake venom.</title>
        <authorList>
            <person name="Hogan M.P."/>
            <person name="Holding M.L."/>
            <person name="Nystrom G.S."/>
            <person name="Colston T.J."/>
            <person name="Bartlett D.A."/>
            <person name="Mason A.J."/>
            <person name="Ellsworth S.A."/>
            <person name="Rautsaw R.M."/>
            <person name="Lawrence K.C."/>
            <person name="Strickland J.L."/>
            <person name="He B."/>
            <person name="Fraser P."/>
            <person name="Margres M.J."/>
            <person name="Gilbert D.M."/>
            <person name="Gibbs H.L."/>
            <person name="Parkinson C.L."/>
            <person name="Rokyta D.R."/>
        </authorList>
    </citation>
    <scope>NUCLEOTIDE SEQUENCE [LARGE SCALE GENOMIC DNA]</scope>
    <source>
        <strain evidence="1">DRR0105</strain>
    </source>
</reference>
<dbReference type="EMBL" id="JAOTOJ010000002">
    <property type="protein sequence ID" value="KAK9408791.1"/>
    <property type="molecule type" value="Genomic_DNA"/>
</dbReference>
<comment type="caution">
    <text evidence="1">The sequence shown here is derived from an EMBL/GenBank/DDBJ whole genome shotgun (WGS) entry which is preliminary data.</text>
</comment>
<evidence type="ECO:0000313" key="2">
    <source>
        <dbReference type="Proteomes" id="UP001474421"/>
    </source>
</evidence>
<protein>
    <submittedName>
        <fullName evidence="1">RING finger protein</fullName>
    </submittedName>
</protein>